<dbReference type="EMBL" id="CM007647">
    <property type="protein sequence ID" value="ONM06289.1"/>
    <property type="molecule type" value="Genomic_DNA"/>
</dbReference>
<accession>A0A1D6KUQ0</accession>
<proteinExistence type="predicted"/>
<protein>
    <submittedName>
        <fullName evidence="1">Anther-specific proline-rich protein APG</fullName>
    </submittedName>
</protein>
<reference evidence="1" key="1">
    <citation type="submission" date="2015-12" db="EMBL/GenBank/DDBJ databases">
        <title>Update maize B73 reference genome by single molecule sequencing technologies.</title>
        <authorList>
            <consortium name="Maize Genome Sequencing Project"/>
            <person name="Ware D."/>
        </authorList>
    </citation>
    <scope>NUCLEOTIDE SEQUENCE [LARGE SCALE GENOMIC DNA]</scope>
    <source>
        <tissue evidence="1">Seedling</tissue>
    </source>
</reference>
<gene>
    <name evidence="1" type="ORF">ZEAMMB73_Zm00001d032888</name>
</gene>
<name>A0A1D6KUQ0_MAIZE</name>
<dbReference type="AlphaFoldDB" id="A0A1D6KUQ0"/>
<sequence length="25" mass="3080">MDAMTAQRWRFRRYDSAVHAFRGFC</sequence>
<organism evidence="1">
    <name type="scientific">Zea mays</name>
    <name type="common">Maize</name>
    <dbReference type="NCBI Taxonomy" id="4577"/>
    <lineage>
        <taxon>Eukaryota</taxon>
        <taxon>Viridiplantae</taxon>
        <taxon>Streptophyta</taxon>
        <taxon>Embryophyta</taxon>
        <taxon>Tracheophyta</taxon>
        <taxon>Spermatophyta</taxon>
        <taxon>Magnoliopsida</taxon>
        <taxon>Liliopsida</taxon>
        <taxon>Poales</taxon>
        <taxon>Poaceae</taxon>
        <taxon>PACMAD clade</taxon>
        <taxon>Panicoideae</taxon>
        <taxon>Andropogonodae</taxon>
        <taxon>Andropogoneae</taxon>
        <taxon>Tripsacinae</taxon>
        <taxon>Zea</taxon>
    </lineage>
</organism>
<evidence type="ECO:0000313" key="1">
    <source>
        <dbReference type="EMBL" id="ONM06289.1"/>
    </source>
</evidence>